<evidence type="ECO:0000259" key="1">
    <source>
        <dbReference type="Pfam" id="PF03129"/>
    </source>
</evidence>
<evidence type="ECO:0000313" key="3">
    <source>
        <dbReference type="Proteomes" id="UP000325440"/>
    </source>
</evidence>
<dbReference type="OrthoDB" id="5394539at2759"/>
<dbReference type="Proteomes" id="UP000325440">
    <property type="component" value="Unassembled WGS sequence"/>
</dbReference>
<protein>
    <submittedName>
        <fullName evidence="2">Anticodon-binding</fullName>
    </submittedName>
</protein>
<dbReference type="PANTHER" id="PTHR10745">
    <property type="entry name" value="GLYCYL-TRNA SYNTHETASE/DNA POLYMERASE SUBUNIT GAMMA-2"/>
    <property type="match status" value="1"/>
</dbReference>
<dbReference type="AlphaFoldDB" id="A0A5E4NPE6"/>
<organism evidence="2 3">
    <name type="scientific">Cinara cedri</name>
    <dbReference type="NCBI Taxonomy" id="506608"/>
    <lineage>
        <taxon>Eukaryota</taxon>
        <taxon>Metazoa</taxon>
        <taxon>Ecdysozoa</taxon>
        <taxon>Arthropoda</taxon>
        <taxon>Hexapoda</taxon>
        <taxon>Insecta</taxon>
        <taxon>Pterygota</taxon>
        <taxon>Neoptera</taxon>
        <taxon>Paraneoptera</taxon>
        <taxon>Hemiptera</taxon>
        <taxon>Sternorrhyncha</taxon>
        <taxon>Aphidomorpha</taxon>
        <taxon>Aphidoidea</taxon>
        <taxon>Aphididae</taxon>
        <taxon>Lachninae</taxon>
        <taxon>Cinara</taxon>
    </lineage>
</organism>
<dbReference type="PANTHER" id="PTHR10745:SF8">
    <property type="entry name" value="DNA POLYMERASE SUBUNIT GAMMA-2, MITOCHONDRIAL"/>
    <property type="match status" value="1"/>
</dbReference>
<dbReference type="Gene3D" id="3.30.930.10">
    <property type="entry name" value="Bira Bifunctional Protein, Domain 2"/>
    <property type="match status" value="1"/>
</dbReference>
<keyword evidence="3" id="KW-1185">Reference proteome</keyword>
<name>A0A5E4NPE6_9HEMI</name>
<gene>
    <name evidence="2" type="ORF">CINCED_3A018335</name>
</gene>
<dbReference type="SUPFAM" id="SSF52954">
    <property type="entry name" value="Class II aaRS ABD-related"/>
    <property type="match status" value="1"/>
</dbReference>
<dbReference type="SUPFAM" id="SSF55681">
    <property type="entry name" value="Class II aaRS and biotin synthetases"/>
    <property type="match status" value="1"/>
</dbReference>
<dbReference type="Pfam" id="PF03129">
    <property type="entry name" value="HGTP_anticodon"/>
    <property type="match status" value="1"/>
</dbReference>
<dbReference type="Gene3D" id="3.40.50.800">
    <property type="entry name" value="Anticodon-binding domain"/>
    <property type="match status" value="1"/>
</dbReference>
<dbReference type="InterPro" id="IPR045864">
    <property type="entry name" value="aa-tRNA-synth_II/BPL/LPL"/>
</dbReference>
<reference evidence="2 3" key="1">
    <citation type="submission" date="2019-08" db="EMBL/GenBank/DDBJ databases">
        <authorList>
            <person name="Alioto T."/>
            <person name="Alioto T."/>
            <person name="Gomez Garrido J."/>
        </authorList>
    </citation>
    <scope>NUCLEOTIDE SEQUENCE [LARGE SCALE GENOMIC DNA]</scope>
</reference>
<accession>A0A5E4NPE6</accession>
<dbReference type="InterPro" id="IPR027031">
    <property type="entry name" value="Gly-tRNA_synthase/POLG2"/>
</dbReference>
<dbReference type="InterPro" id="IPR004154">
    <property type="entry name" value="Anticodon-bd"/>
</dbReference>
<proteinExistence type="predicted"/>
<feature type="domain" description="Anticodon-binding" evidence="1">
    <location>
        <begin position="277"/>
        <end position="361"/>
    </location>
</feature>
<dbReference type="GO" id="GO:0006264">
    <property type="term" value="P:mitochondrial DNA replication"/>
    <property type="evidence" value="ECO:0007669"/>
    <property type="project" value="TreeGrafter"/>
</dbReference>
<evidence type="ECO:0000313" key="2">
    <source>
        <dbReference type="EMBL" id="VVC44256.1"/>
    </source>
</evidence>
<dbReference type="GO" id="GO:0005739">
    <property type="term" value="C:mitochondrion"/>
    <property type="evidence" value="ECO:0007669"/>
    <property type="project" value="TreeGrafter"/>
</dbReference>
<sequence length="369" mass="42717">MSLINRILSICKTYAYMQPILINNAIDLLKYGATGELLCQNIRNEWLYSNVTSRDENVFQFYNTGQKTCNNDILSLKESFTNAKQFCNNQLPFSFADSRSLCQQENLKCLDVEEKKLFSPRNYTRLKYIAFCIPEENQQYFYHWQRQRKIWWRKFSANPGRFSLTEICTDDNGLESTEIRAEFPWGQETIETIHNVNTKMFDNLDLVEQETFLARVGKRKVLPHLVVSETSLEKAFMVFLCDGYAELPYHNDIREVFRFHRKLAPYKIMFAAPLSNAKKADELKQLSVYLGQSLKKSGVSTLISPNLAKKSLESQFVDSDCLGVPYTAVLNETTLENGILGLRSIETTLEEKIHVANLTSHIELLIKNY</sequence>
<dbReference type="EMBL" id="CABPRJ010002377">
    <property type="protein sequence ID" value="VVC44256.1"/>
    <property type="molecule type" value="Genomic_DNA"/>
</dbReference>
<dbReference type="InterPro" id="IPR036621">
    <property type="entry name" value="Anticodon-bd_dom_sf"/>
</dbReference>